<dbReference type="GO" id="GO:0006508">
    <property type="term" value="P:proteolysis"/>
    <property type="evidence" value="ECO:0007669"/>
    <property type="project" value="UniProtKB-UniRule"/>
</dbReference>
<protein>
    <recommendedName>
        <fullName evidence="4">Germination protease</fullName>
        <ecNumber evidence="4">3.4.24.78</ecNumber>
    </recommendedName>
    <alternativeName>
        <fullName evidence="4">GPR endopeptidase</fullName>
    </alternativeName>
    <alternativeName>
        <fullName evidence="4">Germination proteinase</fullName>
    </alternativeName>
    <alternativeName>
        <fullName evidence="4">Spore protease</fullName>
    </alternativeName>
</protein>
<organism evidence="5 6">
    <name type="scientific">Jeotgalibacillus soli</name>
    <dbReference type="NCBI Taxonomy" id="889306"/>
    <lineage>
        <taxon>Bacteria</taxon>
        <taxon>Bacillati</taxon>
        <taxon>Bacillota</taxon>
        <taxon>Bacilli</taxon>
        <taxon>Bacillales</taxon>
        <taxon>Caryophanaceae</taxon>
        <taxon>Jeotgalibacillus</taxon>
    </lineage>
</organism>
<dbReference type="PIRSF" id="PIRSF019549">
    <property type="entry name" value="Peptidase_A25"/>
    <property type="match status" value="1"/>
</dbReference>
<dbReference type="AlphaFoldDB" id="A0A0C2VJ03"/>
<dbReference type="HAMAP" id="MF_00626">
    <property type="entry name" value="Germination_prot"/>
    <property type="match status" value="1"/>
</dbReference>
<dbReference type="RefSeq" id="WP_041090325.1">
    <property type="nucleotide sequence ID" value="NZ_JXRP01000019.1"/>
</dbReference>
<accession>A0A0C2VJ03</accession>
<keyword evidence="6" id="KW-1185">Reference proteome</keyword>
<comment type="function">
    <text evidence="4">Initiates the rapid degradation of small, acid-soluble proteins during spore germination.</text>
</comment>
<feature type="propeptide" id="PRO_5005015404" evidence="4">
    <location>
        <begin position="1"/>
        <end position="7"/>
    </location>
</feature>
<dbReference type="Pfam" id="PF03418">
    <property type="entry name" value="Peptidase_A25"/>
    <property type="match status" value="1"/>
</dbReference>
<comment type="similarity">
    <text evidence="4">Belongs to the peptidase A25 family.</text>
</comment>
<dbReference type="GO" id="GO:0004222">
    <property type="term" value="F:metalloendopeptidase activity"/>
    <property type="evidence" value="ECO:0007669"/>
    <property type="project" value="UniProtKB-UniRule"/>
</dbReference>
<dbReference type="STRING" id="889306.KP78_34300"/>
<comment type="catalytic activity">
    <reaction evidence="4">
        <text>Endopeptidase action with P4 Glu or Asp, P1 preferably Glu &gt; Asp, P1' hydrophobic and P2' Ala.</text>
        <dbReference type="EC" id="3.4.24.78"/>
    </reaction>
</comment>
<sequence length="360" mass="39370">MWSLRTDLAIEAHEAAIAERAVEENSQAINGVEMIEENIEGILLNKVTVSKEGEAAIGKKEGHYWTLSVPQLRTQHEKWQETVSSVLEAALKEFFPLLNIQPDWHILIVGLGNWQVTPDSLGPLVCENVFVTNHLFQHEPHAVENGYRKVSAIVPGVMGLTGLETSDIVHGVVEKAKPDAVIVIDALAARAIERIHATIQLSSTGIQPGAGVGNKRKELSQETLGIPVLSIGIPTVVDAVTITYDTLDYLLKTMGRSKKEIDKPSNSLLTRALPASRRLKEEDKPSENERKLYLGFVGGLNEEEKRQLLEEVLSPLGQNLIVTPKDTDLFMEQAANVLAMAINSALHSALSEGKGNTVTH</sequence>
<evidence type="ECO:0000256" key="1">
    <source>
        <dbReference type="ARBA" id="ARBA00022670"/>
    </source>
</evidence>
<evidence type="ECO:0000313" key="6">
    <source>
        <dbReference type="Proteomes" id="UP000031938"/>
    </source>
</evidence>
<dbReference type="InterPro" id="IPR005080">
    <property type="entry name" value="Peptidase_A25"/>
</dbReference>
<dbReference type="InterPro" id="IPR023430">
    <property type="entry name" value="Pept_HybD-like_dom_sf"/>
</dbReference>
<dbReference type="Gene3D" id="3.40.50.1450">
    <property type="entry name" value="HybD-like"/>
    <property type="match status" value="1"/>
</dbReference>
<dbReference type="PATRIC" id="fig|889306.3.peg.3447"/>
<keyword evidence="3 4" id="KW-0865">Zymogen</keyword>
<evidence type="ECO:0000313" key="5">
    <source>
        <dbReference type="EMBL" id="KIL44466.1"/>
    </source>
</evidence>
<name>A0A0C2VJ03_9BACL</name>
<comment type="PTM">
    <text evidence="4">Autoproteolytically processed. The inactive tetrameric zymogen termed p46 autoprocesses to a smaller form termed p41, which is active only during spore germination.</text>
</comment>
<dbReference type="NCBIfam" id="TIGR01441">
    <property type="entry name" value="GPR"/>
    <property type="match status" value="1"/>
</dbReference>
<dbReference type="SUPFAM" id="SSF53163">
    <property type="entry name" value="HybD-like"/>
    <property type="match status" value="1"/>
</dbReference>
<dbReference type="Proteomes" id="UP000031938">
    <property type="component" value="Unassembled WGS sequence"/>
</dbReference>
<keyword evidence="2 4" id="KW-0378">Hydrolase</keyword>
<proteinExistence type="inferred from homology"/>
<comment type="subunit">
    <text evidence="4">Homotetramer.</text>
</comment>
<dbReference type="EMBL" id="JXRP01000019">
    <property type="protein sequence ID" value="KIL44466.1"/>
    <property type="molecule type" value="Genomic_DNA"/>
</dbReference>
<feature type="chain" id="PRO_5023347975" description="Germination protease" evidence="4">
    <location>
        <begin position="8"/>
        <end position="360"/>
    </location>
</feature>
<evidence type="ECO:0000256" key="3">
    <source>
        <dbReference type="ARBA" id="ARBA00023145"/>
    </source>
</evidence>
<dbReference type="EC" id="3.4.24.78" evidence="4"/>
<evidence type="ECO:0000256" key="2">
    <source>
        <dbReference type="ARBA" id="ARBA00022801"/>
    </source>
</evidence>
<gene>
    <name evidence="4" type="primary">gpr</name>
    <name evidence="5" type="ORF">KP78_34300</name>
</gene>
<reference evidence="5 6" key="1">
    <citation type="submission" date="2015-01" db="EMBL/GenBank/DDBJ databases">
        <title>Genome sequencing of Jeotgalibacillus soli.</title>
        <authorList>
            <person name="Goh K.M."/>
            <person name="Chan K.-G."/>
            <person name="Yaakop A.S."/>
            <person name="Ee R."/>
            <person name="Gan H.M."/>
            <person name="Chan C.S."/>
        </authorList>
    </citation>
    <scope>NUCLEOTIDE SEQUENCE [LARGE SCALE GENOMIC DNA]</scope>
    <source>
        <strain evidence="5 6">P9</strain>
    </source>
</reference>
<dbReference type="GO" id="GO:0009847">
    <property type="term" value="P:spore germination"/>
    <property type="evidence" value="ECO:0007669"/>
    <property type="project" value="UniProtKB-UniRule"/>
</dbReference>
<keyword evidence="1 4" id="KW-0645">Protease</keyword>
<comment type="caution">
    <text evidence="5">The sequence shown here is derived from an EMBL/GenBank/DDBJ whole genome shotgun (WGS) entry which is preliminary data.</text>
</comment>
<evidence type="ECO:0000256" key="4">
    <source>
        <dbReference type="HAMAP-Rule" id="MF_00626"/>
    </source>
</evidence>